<evidence type="ECO:0000313" key="2">
    <source>
        <dbReference type="EMBL" id="EHH29502.1"/>
    </source>
</evidence>
<feature type="non-terminal residue" evidence="2">
    <location>
        <position position="89"/>
    </location>
</feature>
<name>G7NMH9_MACMU</name>
<dbReference type="Proteomes" id="UP000013456">
    <property type="component" value="Chromosome 19"/>
</dbReference>
<protein>
    <submittedName>
        <fullName evidence="2">Uncharacterized protein</fullName>
    </submittedName>
</protein>
<dbReference type="AlphaFoldDB" id="G7NMH9"/>
<organism evidence="2">
    <name type="scientific">Macaca mulatta</name>
    <name type="common">Rhesus macaque</name>
    <dbReference type="NCBI Taxonomy" id="9544"/>
    <lineage>
        <taxon>Eukaryota</taxon>
        <taxon>Metazoa</taxon>
        <taxon>Chordata</taxon>
        <taxon>Craniata</taxon>
        <taxon>Vertebrata</taxon>
        <taxon>Euteleostomi</taxon>
        <taxon>Mammalia</taxon>
        <taxon>Eutheria</taxon>
        <taxon>Euarchontoglires</taxon>
        <taxon>Primates</taxon>
        <taxon>Haplorrhini</taxon>
        <taxon>Catarrhini</taxon>
        <taxon>Cercopithecidae</taxon>
        <taxon>Cercopithecinae</taxon>
        <taxon>Macaca</taxon>
    </lineage>
</organism>
<dbReference type="EMBL" id="CM001271">
    <property type="protein sequence ID" value="EHH29502.1"/>
    <property type="molecule type" value="Genomic_DNA"/>
</dbReference>
<proteinExistence type="predicted"/>
<feature type="non-terminal residue" evidence="2">
    <location>
        <position position="1"/>
    </location>
</feature>
<sequence>APSIRTAPLGGSKERTAICFSTGAQDSSQRAPFRRQNPGQLPQVTLDSPHLHPELPTTDPAFFCKLHFIKGNDPYYLTIAHVKSVLTFS</sequence>
<evidence type="ECO:0000256" key="1">
    <source>
        <dbReference type="SAM" id="MobiDB-lite"/>
    </source>
</evidence>
<accession>G7NMH9</accession>
<gene>
    <name evidence="2" type="ORF">EGK_09950</name>
</gene>
<feature type="region of interest" description="Disordered" evidence="1">
    <location>
        <begin position="23"/>
        <end position="52"/>
    </location>
</feature>
<feature type="compositionally biased region" description="Polar residues" evidence="1">
    <location>
        <begin position="37"/>
        <end position="46"/>
    </location>
</feature>
<reference evidence="2" key="1">
    <citation type="journal article" date="2011" name="Nat. Biotechnol.">
        <title>Genome sequencing and comparison of two nonhuman primate animal models, the cynomolgus and Chinese rhesus macaques.</title>
        <authorList>
            <person name="Yan G."/>
            <person name="Zhang G."/>
            <person name="Fang X."/>
            <person name="Zhang Y."/>
            <person name="Li C."/>
            <person name="Ling F."/>
            <person name="Cooper D.N."/>
            <person name="Li Q."/>
            <person name="Li Y."/>
            <person name="van Gool A.J."/>
            <person name="Du H."/>
            <person name="Chen J."/>
            <person name="Chen R."/>
            <person name="Zhang P."/>
            <person name="Huang Z."/>
            <person name="Thompson J.R."/>
            <person name="Meng Y."/>
            <person name="Bai Y."/>
            <person name="Wang J."/>
            <person name="Zhuo M."/>
            <person name="Wang T."/>
            <person name="Huang Y."/>
            <person name="Wei L."/>
            <person name="Li J."/>
            <person name="Wang Z."/>
            <person name="Hu H."/>
            <person name="Yang P."/>
            <person name="Le L."/>
            <person name="Stenson P.D."/>
            <person name="Li B."/>
            <person name="Liu X."/>
            <person name="Ball E.V."/>
            <person name="An N."/>
            <person name="Huang Q."/>
            <person name="Zhang Y."/>
            <person name="Fan W."/>
            <person name="Zhang X."/>
            <person name="Li Y."/>
            <person name="Wang W."/>
            <person name="Katze M.G."/>
            <person name="Su B."/>
            <person name="Nielsen R."/>
            <person name="Yang H."/>
            <person name="Wang J."/>
            <person name="Wang X."/>
            <person name="Wang J."/>
        </authorList>
    </citation>
    <scope>NUCLEOTIDE SEQUENCE [LARGE SCALE GENOMIC DNA]</scope>
    <source>
        <strain evidence="2">CR-5</strain>
    </source>
</reference>